<keyword evidence="1" id="KW-0812">Transmembrane</keyword>
<dbReference type="Proteomes" id="UP000294862">
    <property type="component" value="Unassembled WGS sequence"/>
</dbReference>
<evidence type="ECO:0000313" key="3">
    <source>
        <dbReference type="Proteomes" id="UP000294862"/>
    </source>
</evidence>
<evidence type="ECO:0000256" key="1">
    <source>
        <dbReference type="SAM" id="Phobius"/>
    </source>
</evidence>
<evidence type="ECO:0008006" key="4">
    <source>
        <dbReference type="Google" id="ProtNLM"/>
    </source>
</evidence>
<keyword evidence="1" id="KW-0472">Membrane</keyword>
<evidence type="ECO:0000313" key="2">
    <source>
        <dbReference type="EMBL" id="TCO37678.1"/>
    </source>
</evidence>
<proteinExistence type="predicted"/>
<name>A0A4R2I3Q0_9GAMM</name>
<keyword evidence="3" id="KW-1185">Reference proteome</keyword>
<keyword evidence="1" id="KW-1133">Transmembrane helix</keyword>
<gene>
    <name evidence="2" type="ORF">EV148_10930</name>
</gene>
<dbReference type="EMBL" id="SLWQ01000009">
    <property type="protein sequence ID" value="TCO37678.1"/>
    <property type="molecule type" value="Genomic_DNA"/>
</dbReference>
<organism evidence="2 3">
    <name type="scientific">Dokdonella fugitiva</name>
    <dbReference type="NCBI Taxonomy" id="328517"/>
    <lineage>
        <taxon>Bacteria</taxon>
        <taxon>Pseudomonadati</taxon>
        <taxon>Pseudomonadota</taxon>
        <taxon>Gammaproteobacteria</taxon>
        <taxon>Lysobacterales</taxon>
        <taxon>Rhodanobacteraceae</taxon>
        <taxon>Dokdonella</taxon>
    </lineage>
</organism>
<protein>
    <recommendedName>
        <fullName evidence="4">Anti-sigma-K factor RskA</fullName>
    </recommendedName>
</protein>
<accession>A0A4R2I3Q0</accession>
<comment type="caution">
    <text evidence="2">The sequence shown here is derived from an EMBL/GenBank/DDBJ whole genome shotgun (WGS) entry which is preliminary data.</text>
</comment>
<dbReference type="RefSeq" id="WP_131999649.1">
    <property type="nucleotide sequence ID" value="NZ_SLWQ01000009.1"/>
</dbReference>
<dbReference type="AlphaFoldDB" id="A0A4R2I3Q0"/>
<sequence length="217" mass="23706">MTSGTPTRMAAWLESAWLARYLDRQLEGEELAWFEAYLLDKPELVETVEVDDAMRDSFAGEPGIARGGHRLDRVRRHTPIFPRRIAAAATVVAALGMGWFGRSAIGPKPGMEAVIADPTRIVYDTTRGSTGSVAQLSHAASASPYVLIEVAMPPSARNVVLALDGQPDVSLEISPDGFVSFLFPRNAMDRSRRAEISYLDHGVTRRRSIEIASGRTP</sequence>
<reference evidence="2 3" key="1">
    <citation type="journal article" date="2015" name="Stand. Genomic Sci.">
        <title>Genomic Encyclopedia of Bacterial and Archaeal Type Strains, Phase III: the genomes of soil and plant-associated and newly described type strains.</title>
        <authorList>
            <person name="Whitman W.B."/>
            <person name="Woyke T."/>
            <person name="Klenk H.P."/>
            <person name="Zhou Y."/>
            <person name="Lilburn T.G."/>
            <person name="Beck B.J."/>
            <person name="De Vos P."/>
            <person name="Vandamme P."/>
            <person name="Eisen J.A."/>
            <person name="Garrity G."/>
            <person name="Hugenholtz P."/>
            <person name="Kyrpides N.C."/>
        </authorList>
    </citation>
    <scope>NUCLEOTIDE SEQUENCE [LARGE SCALE GENOMIC DNA]</scope>
    <source>
        <strain evidence="2 3">A3</strain>
    </source>
</reference>
<feature type="transmembrane region" description="Helical" evidence="1">
    <location>
        <begin position="85"/>
        <end position="101"/>
    </location>
</feature>
<dbReference type="OrthoDB" id="5958388at2"/>